<evidence type="ECO:0000313" key="2">
    <source>
        <dbReference type="Proteomes" id="UP001183586"/>
    </source>
</evidence>
<name>A0ABU2PFA2_9ACTN</name>
<keyword evidence="2" id="KW-1185">Reference proteome</keyword>
<proteinExistence type="predicted"/>
<sequence>MTTAGPRADGKGVILGGTGEFEGVRGTGIEIAGLRRFDPATGLLEGTFELRFRYHRPGR</sequence>
<protein>
    <recommendedName>
        <fullName evidence="3">Dirigent protein</fullName>
    </recommendedName>
</protein>
<reference evidence="2" key="1">
    <citation type="submission" date="2023-07" db="EMBL/GenBank/DDBJ databases">
        <title>30 novel species of actinomycetes from the DSMZ collection.</title>
        <authorList>
            <person name="Nouioui I."/>
        </authorList>
    </citation>
    <scope>NUCLEOTIDE SEQUENCE [LARGE SCALE GENOMIC DNA]</scope>
    <source>
        <strain evidence="2">DSM 41921</strain>
    </source>
</reference>
<dbReference type="Proteomes" id="UP001183586">
    <property type="component" value="Unassembled WGS sequence"/>
</dbReference>
<dbReference type="EMBL" id="JAVREU010000013">
    <property type="protein sequence ID" value="MDT0390831.1"/>
    <property type="molecule type" value="Genomic_DNA"/>
</dbReference>
<evidence type="ECO:0008006" key="3">
    <source>
        <dbReference type="Google" id="ProtNLM"/>
    </source>
</evidence>
<accession>A0ABU2PFA2</accession>
<evidence type="ECO:0000313" key="1">
    <source>
        <dbReference type="EMBL" id="MDT0390831.1"/>
    </source>
</evidence>
<dbReference type="RefSeq" id="WP_311685720.1">
    <property type="nucleotide sequence ID" value="NZ_JAVREU010000013.1"/>
</dbReference>
<comment type="caution">
    <text evidence="1">The sequence shown here is derived from an EMBL/GenBank/DDBJ whole genome shotgun (WGS) entry which is preliminary data.</text>
</comment>
<organism evidence="1 2">
    <name type="scientific">Streptomyces dubilierae</name>
    <dbReference type="NCBI Taxonomy" id="3075533"/>
    <lineage>
        <taxon>Bacteria</taxon>
        <taxon>Bacillati</taxon>
        <taxon>Actinomycetota</taxon>
        <taxon>Actinomycetes</taxon>
        <taxon>Kitasatosporales</taxon>
        <taxon>Streptomycetaceae</taxon>
        <taxon>Streptomyces</taxon>
    </lineage>
</organism>
<gene>
    <name evidence="1" type="ORF">RM641_25720</name>
</gene>